<comment type="caution">
    <text evidence="11">The sequence shown here is derived from an EMBL/GenBank/DDBJ whole genome shotgun (WGS) entry which is preliminary data.</text>
</comment>
<reference evidence="11" key="1">
    <citation type="submission" date="2020-09" db="EMBL/GenBank/DDBJ databases">
        <title>Pelagicoccus enzymogenes sp. nov. with an EPS production, isolated from marine sediment.</title>
        <authorList>
            <person name="Feng X."/>
        </authorList>
    </citation>
    <scope>NUCLEOTIDE SEQUENCE</scope>
    <source>
        <strain evidence="11">NFK12</strain>
    </source>
</reference>
<dbReference type="GO" id="GO:0016020">
    <property type="term" value="C:membrane"/>
    <property type="evidence" value="ECO:0007669"/>
    <property type="project" value="InterPro"/>
</dbReference>
<evidence type="ECO:0000256" key="3">
    <source>
        <dbReference type="ARBA" id="ARBA00022553"/>
    </source>
</evidence>
<keyword evidence="8" id="KW-0902">Two-component regulatory system</keyword>
<keyword evidence="5" id="KW-0547">Nucleotide-binding</keyword>
<name>A0A927IFH0_9BACT</name>
<keyword evidence="7" id="KW-0067">ATP-binding</keyword>
<accession>A0A927IFH0</accession>
<evidence type="ECO:0000313" key="11">
    <source>
        <dbReference type="EMBL" id="MBD5780087.1"/>
    </source>
</evidence>
<dbReference type="InterPro" id="IPR036890">
    <property type="entry name" value="HATPase_C_sf"/>
</dbReference>
<keyword evidence="4" id="KW-0808">Transferase</keyword>
<proteinExistence type="predicted"/>
<keyword evidence="9" id="KW-0812">Transmembrane</keyword>
<keyword evidence="6" id="KW-0418">Kinase</keyword>
<evidence type="ECO:0000256" key="6">
    <source>
        <dbReference type="ARBA" id="ARBA00022777"/>
    </source>
</evidence>
<dbReference type="Gene3D" id="2.60.120.260">
    <property type="entry name" value="Galactose-binding domain-like"/>
    <property type="match status" value="2"/>
</dbReference>
<dbReference type="GO" id="GO:0000155">
    <property type="term" value="F:phosphorelay sensor kinase activity"/>
    <property type="evidence" value="ECO:0007669"/>
    <property type="project" value="InterPro"/>
</dbReference>
<dbReference type="EMBL" id="JACYFG010000032">
    <property type="protein sequence ID" value="MBD5780087.1"/>
    <property type="molecule type" value="Genomic_DNA"/>
</dbReference>
<evidence type="ECO:0000256" key="2">
    <source>
        <dbReference type="ARBA" id="ARBA00012438"/>
    </source>
</evidence>
<keyword evidence="3" id="KW-0597">Phosphoprotein</keyword>
<dbReference type="SUPFAM" id="SSF49785">
    <property type="entry name" value="Galactose-binding domain-like"/>
    <property type="match status" value="1"/>
</dbReference>
<dbReference type="AlphaFoldDB" id="A0A927IFH0"/>
<comment type="catalytic activity">
    <reaction evidence="1">
        <text>ATP + protein L-histidine = ADP + protein N-phospho-L-histidine.</text>
        <dbReference type="EC" id="2.7.13.3"/>
    </reaction>
</comment>
<evidence type="ECO:0000256" key="7">
    <source>
        <dbReference type="ARBA" id="ARBA00022840"/>
    </source>
</evidence>
<evidence type="ECO:0000256" key="1">
    <source>
        <dbReference type="ARBA" id="ARBA00000085"/>
    </source>
</evidence>
<evidence type="ECO:0000256" key="5">
    <source>
        <dbReference type="ARBA" id="ARBA00022741"/>
    </source>
</evidence>
<dbReference type="Proteomes" id="UP000622317">
    <property type="component" value="Unassembled WGS sequence"/>
</dbReference>
<feature type="transmembrane region" description="Helical" evidence="9">
    <location>
        <begin position="420"/>
        <end position="440"/>
    </location>
</feature>
<dbReference type="InterPro" id="IPR011712">
    <property type="entry name" value="Sig_transdc_His_kin_sub3_dim/P"/>
</dbReference>
<keyword evidence="9" id="KW-0472">Membrane</keyword>
<dbReference type="Pfam" id="PF07730">
    <property type="entry name" value="HisKA_3"/>
    <property type="match status" value="1"/>
</dbReference>
<organism evidence="11 12">
    <name type="scientific">Pelagicoccus enzymogenes</name>
    <dbReference type="NCBI Taxonomy" id="2773457"/>
    <lineage>
        <taxon>Bacteria</taxon>
        <taxon>Pseudomonadati</taxon>
        <taxon>Verrucomicrobiota</taxon>
        <taxon>Opitutia</taxon>
        <taxon>Puniceicoccales</taxon>
        <taxon>Pelagicoccaceae</taxon>
        <taxon>Pelagicoccus</taxon>
    </lineage>
</organism>
<evidence type="ECO:0000256" key="9">
    <source>
        <dbReference type="SAM" id="Phobius"/>
    </source>
</evidence>
<dbReference type="PANTHER" id="PTHR24421">
    <property type="entry name" value="NITRATE/NITRITE SENSOR PROTEIN NARX-RELATED"/>
    <property type="match status" value="1"/>
</dbReference>
<sequence>MLLYLRWGSLFLFGLSSLSLLEMRGKSLNALDREISAIEAQLKLLPVREPGEMGGTAGIYVERQADSSSSITVDLGEVFPIDLIALLPTRMQNVEREMEQVGFPSRFEILGSVSEDFREPVVLYSGRENDFPDPSGYPALFDGEGAEARYVRIEVHDFPQVRMRRAASFAELFVFSNGQNVASGRPVEASDSISWEGLFDASFLVDGQTTFGQPILSGEKMPRSRGWHAAVRMRADKKEFVELHFNTAQKIHGIHLYPVYHSLWPNGTDYGFPSHFRLEVREPDKGWRTVEDWSERVFPPPGNSPVYFSIESLEVDAVRLLALRLPESIPSRFIFALAEIEVFSDGNNISREAKVVSSSLHTFNLEEWNEEALIDGYATRGKILPLQEWLKGLALRGQLEERLALLFARRSEKQKEFTQLLRIVVTVLSMTLLFVAGLLIRNRSIRQKQMLDLRNQIAADLHDDVGSNLASITILAAGAREQCSTGTPQAIALERLVDIAKETSASMRDIVWMLHPVRKSNISLTARLKDIASRLLAETEFTFEGSKEVGADALSMEKLHHFLLFYKETLHNLARHGNATHVRISLGVLDKNMHLRISDDGNRPEAGKLPEGLKLRAEKLSAALSYRSVDAWNELTLIV</sequence>
<evidence type="ECO:0000256" key="8">
    <source>
        <dbReference type="ARBA" id="ARBA00023012"/>
    </source>
</evidence>
<dbReference type="PANTHER" id="PTHR24421:SF10">
    <property type="entry name" value="NITRATE_NITRITE SENSOR PROTEIN NARQ"/>
    <property type="match status" value="1"/>
</dbReference>
<protein>
    <recommendedName>
        <fullName evidence="2">histidine kinase</fullName>
        <ecNumber evidence="2">2.7.13.3</ecNumber>
    </recommendedName>
</protein>
<keyword evidence="9" id="KW-1133">Transmembrane helix</keyword>
<keyword evidence="12" id="KW-1185">Reference proteome</keyword>
<evidence type="ECO:0000256" key="4">
    <source>
        <dbReference type="ARBA" id="ARBA00022679"/>
    </source>
</evidence>
<dbReference type="InterPro" id="IPR008979">
    <property type="entry name" value="Galactose-bd-like_sf"/>
</dbReference>
<dbReference type="EC" id="2.7.13.3" evidence="2"/>
<dbReference type="Gene3D" id="1.20.5.1930">
    <property type="match status" value="1"/>
</dbReference>
<evidence type="ECO:0000313" key="12">
    <source>
        <dbReference type="Proteomes" id="UP000622317"/>
    </source>
</evidence>
<gene>
    <name evidence="11" type="ORF">IEN85_11350</name>
</gene>
<dbReference type="Gene3D" id="3.30.565.10">
    <property type="entry name" value="Histidine kinase-like ATPase, C-terminal domain"/>
    <property type="match status" value="1"/>
</dbReference>
<feature type="domain" description="Signal transduction histidine kinase subgroup 3 dimerisation and phosphoacceptor" evidence="10">
    <location>
        <begin position="454"/>
        <end position="517"/>
    </location>
</feature>
<dbReference type="InterPro" id="IPR050482">
    <property type="entry name" value="Sensor_HK_TwoCompSys"/>
</dbReference>
<dbReference type="GO" id="GO:0005524">
    <property type="term" value="F:ATP binding"/>
    <property type="evidence" value="ECO:0007669"/>
    <property type="project" value="UniProtKB-KW"/>
</dbReference>
<dbReference type="GO" id="GO:0046983">
    <property type="term" value="F:protein dimerization activity"/>
    <property type="evidence" value="ECO:0007669"/>
    <property type="project" value="InterPro"/>
</dbReference>
<dbReference type="RefSeq" id="WP_191617205.1">
    <property type="nucleotide sequence ID" value="NZ_JACYFG010000032.1"/>
</dbReference>
<evidence type="ECO:0000259" key="10">
    <source>
        <dbReference type="Pfam" id="PF07730"/>
    </source>
</evidence>